<accession>A0ABS1EQM9</accession>
<comment type="similarity">
    <text evidence="3 12">Belongs to the organic radical-activating enzymes family.</text>
</comment>
<gene>
    <name evidence="13" type="primary">nrdG</name>
    <name evidence="13" type="ORF">JHL18_13605</name>
</gene>
<comment type="catalytic activity">
    <reaction evidence="11">
        <text>glycyl-[protein] + reduced [flavodoxin] + S-adenosyl-L-methionine = glycin-2-yl radical-[protein] + semiquinone [flavodoxin] + 5'-deoxyadenosine + L-methionine + H(+)</text>
        <dbReference type="Rhea" id="RHEA:61976"/>
        <dbReference type="Rhea" id="RHEA-COMP:10622"/>
        <dbReference type="Rhea" id="RHEA-COMP:14480"/>
        <dbReference type="Rhea" id="RHEA-COMP:15993"/>
        <dbReference type="Rhea" id="RHEA-COMP:15994"/>
        <dbReference type="ChEBI" id="CHEBI:15378"/>
        <dbReference type="ChEBI" id="CHEBI:17319"/>
        <dbReference type="ChEBI" id="CHEBI:29947"/>
        <dbReference type="ChEBI" id="CHEBI:32722"/>
        <dbReference type="ChEBI" id="CHEBI:57618"/>
        <dbReference type="ChEBI" id="CHEBI:57844"/>
        <dbReference type="ChEBI" id="CHEBI:59789"/>
        <dbReference type="ChEBI" id="CHEBI:140311"/>
    </reaction>
</comment>
<keyword evidence="10" id="KW-0411">Iron-sulfur</keyword>
<dbReference type="Gene3D" id="3.20.20.70">
    <property type="entry name" value="Aldolase class I"/>
    <property type="match status" value="1"/>
</dbReference>
<evidence type="ECO:0000256" key="12">
    <source>
        <dbReference type="PIRNR" id="PIRNR000368"/>
    </source>
</evidence>
<dbReference type="RefSeq" id="WP_200270075.1">
    <property type="nucleotide sequence ID" value="NZ_JAENHN010000039.1"/>
</dbReference>
<keyword evidence="9" id="KW-0408">Iron</keyword>
<reference evidence="14" key="1">
    <citation type="submission" date="2021-01" db="EMBL/GenBank/DDBJ databases">
        <title>Genome public.</title>
        <authorList>
            <person name="Liu C."/>
            <person name="Sun Q."/>
        </authorList>
    </citation>
    <scope>NUCLEOTIDE SEQUENCE [LARGE SCALE GENOMIC DNA]</scope>
    <source>
        <strain evidence="14">YIM B02505</strain>
    </source>
</reference>
<evidence type="ECO:0000313" key="13">
    <source>
        <dbReference type="EMBL" id="MBK1811654.1"/>
    </source>
</evidence>
<keyword evidence="6" id="KW-0949">S-adenosyl-L-methionine</keyword>
<dbReference type="SFLD" id="SFLDG01063">
    <property type="entry name" value="activating_enzymes__group_1"/>
    <property type="match status" value="1"/>
</dbReference>
<dbReference type="EMBL" id="JAENHN010000039">
    <property type="protein sequence ID" value="MBK1811654.1"/>
    <property type="molecule type" value="Genomic_DNA"/>
</dbReference>
<name>A0ABS1EQM9_9CLOT</name>
<dbReference type="InterPro" id="IPR001989">
    <property type="entry name" value="Radical_activat_CS"/>
</dbReference>
<dbReference type="PROSITE" id="PS01087">
    <property type="entry name" value="RADICAL_ACTIVATING"/>
    <property type="match status" value="1"/>
</dbReference>
<evidence type="ECO:0000256" key="3">
    <source>
        <dbReference type="ARBA" id="ARBA00009777"/>
    </source>
</evidence>
<dbReference type="Pfam" id="PF13353">
    <property type="entry name" value="Fer4_12"/>
    <property type="match status" value="1"/>
</dbReference>
<evidence type="ECO:0000256" key="6">
    <source>
        <dbReference type="ARBA" id="ARBA00022691"/>
    </source>
</evidence>
<dbReference type="PANTHER" id="PTHR30352:SF2">
    <property type="entry name" value="ANAEROBIC RIBONUCLEOSIDE-TRIPHOSPHATE REDUCTASE-ACTIVATING PROTEIN"/>
    <property type="match status" value="1"/>
</dbReference>
<organism evidence="13 14">
    <name type="scientific">Clostridium yunnanense</name>
    <dbReference type="NCBI Taxonomy" id="2800325"/>
    <lineage>
        <taxon>Bacteria</taxon>
        <taxon>Bacillati</taxon>
        <taxon>Bacillota</taxon>
        <taxon>Clostridia</taxon>
        <taxon>Eubacteriales</taxon>
        <taxon>Clostridiaceae</taxon>
        <taxon>Clostridium</taxon>
    </lineage>
</organism>
<comment type="function">
    <text evidence="2 12">Activation of anaerobic ribonucleoside-triphosphate reductase under anaerobic conditions by generation of an organic free radical, using S-adenosylmethionine and reduced flavodoxin as cosubstrates to produce 5'-deoxy-adenosine.</text>
</comment>
<keyword evidence="7" id="KW-0479">Metal-binding</keyword>
<dbReference type="Proteomes" id="UP000596739">
    <property type="component" value="Unassembled WGS sequence"/>
</dbReference>
<comment type="caution">
    <text evidence="13">The sequence shown here is derived from an EMBL/GenBank/DDBJ whole genome shotgun (WGS) entry which is preliminary data.</text>
</comment>
<proteinExistence type="inferred from homology"/>
<protein>
    <recommendedName>
        <fullName evidence="4 12">Anaerobic ribonucleoside-triphosphate reductase-activating protein</fullName>
        <ecNumber evidence="12">1.97.1.-</ecNumber>
    </recommendedName>
</protein>
<evidence type="ECO:0000256" key="5">
    <source>
        <dbReference type="ARBA" id="ARBA00022485"/>
    </source>
</evidence>
<evidence type="ECO:0000256" key="11">
    <source>
        <dbReference type="ARBA" id="ARBA00047365"/>
    </source>
</evidence>
<dbReference type="PANTHER" id="PTHR30352">
    <property type="entry name" value="PYRUVATE FORMATE-LYASE-ACTIVATING ENZYME"/>
    <property type="match status" value="1"/>
</dbReference>
<dbReference type="NCBIfam" id="TIGR02491">
    <property type="entry name" value="NrdG"/>
    <property type="match status" value="1"/>
</dbReference>
<dbReference type="CDD" id="cd01335">
    <property type="entry name" value="Radical_SAM"/>
    <property type="match status" value="1"/>
</dbReference>
<sequence>MNKEIRLSGLMHESLVNGPGVRRVLFGQGCRHNCEGCFNVETHPMDGGELKDMDELIDEIVKNPILSGVTFSGGDPWEQAEKFAYIAKRVKESVDNPNFNIWCYTGYTYEFILTNKDSRRGWNELLKYIDVLVDGRFEKNKMADTLKFRGSSNQRIIDVKESLKKGEAITLKY</sequence>
<dbReference type="SUPFAM" id="SSF102114">
    <property type="entry name" value="Radical SAM enzymes"/>
    <property type="match status" value="1"/>
</dbReference>
<evidence type="ECO:0000256" key="2">
    <source>
        <dbReference type="ARBA" id="ARBA00003852"/>
    </source>
</evidence>
<dbReference type="InterPro" id="IPR013785">
    <property type="entry name" value="Aldolase_TIM"/>
</dbReference>
<dbReference type="InterPro" id="IPR007197">
    <property type="entry name" value="rSAM"/>
</dbReference>
<dbReference type="InterPro" id="IPR058240">
    <property type="entry name" value="rSAM_sf"/>
</dbReference>
<dbReference type="EC" id="1.97.1.-" evidence="12"/>
<evidence type="ECO:0000256" key="7">
    <source>
        <dbReference type="ARBA" id="ARBA00022723"/>
    </source>
</evidence>
<evidence type="ECO:0000256" key="1">
    <source>
        <dbReference type="ARBA" id="ARBA00001966"/>
    </source>
</evidence>
<evidence type="ECO:0000313" key="14">
    <source>
        <dbReference type="Proteomes" id="UP000596739"/>
    </source>
</evidence>
<comment type="cofactor">
    <cofactor evidence="1">
        <name>[4Fe-4S] cluster</name>
        <dbReference type="ChEBI" id="CHEBI:49883"/>
    </cofactor>
</comment>
<dbReference type="PIRSF" id="PIRSF000368">
    <property type="entry name" value="NrdG"/>
    <property type="match status" value="1"/>
</dbReference>
<dbReference type="SFLD" id="SFLDG01066">
    <property type="entry name" value="organic_radical-activating_enz"/>
    <property type="match status" value="1"/>
</dbReference>
<keyword evidence="5" id="KW-0004">4Fe-4S</keyword>
<dbReference type="InterPro" id="IPR034457">
    <property type="entry name" value="Organic_radical-activating"/>
</dbReference>
<evidence type="ECO:0000256" key="4">
    <source>
        <dbReference type="ARBA" id="ARBA00014281"/>
    </source>
</evidence>
<keyword evidence="8 12" id="KW-0560">Oxidoreductase</keyword>
<evidence type="ECO:0000256" key="10">
    <source>
        <dbReference type="ARBA" id="ARBA00023014"/>
    </source>
</evidence>
<dbReference type="SFLD" id="SFLDS00029">
    <property type="entry name" value="Radical_SAM"/>
    <property type="match status" value="1"/>
</dbReference>
<dbReference type="SFLD" id="SFLDF00299">
    <property type="entry name" value="anaerobic_ribonucleoside-triph"/>
    <property type="match status" value="1"/>
</dbReference>
<keyword evidence="14" id="KW-1185">Reference proteome</keyword>
<evidence type="ECO:0000256" key="9">
    <source>
        <dbReference type="ARBA" id="ARBA00023004"/>
    </source>
</evidence>
<dbReference type="InterPro" id="IPR012837">
    <property type="entry name" value="NrdG"/>
</dbReference>
<evidence type="ECO:0000256" key="8">
    <source>
        <dbReference type="ARBA" id="ARBA00023002"/>
    </source>
</evidence>